<dbReference type="InterPro" id="IPR001254">
    <property type="entry name" value="Trypsin_dom"/>
</dbReference>
<comment type="similarity">
    <text evidence="6">Belongs to the peptidase S1 family. CLIP subfamily.</text>
</comment>
<dbReference type="Proteomes" id="UP000008820">
    <property type="component" value="Chromosome 1"/>
</dbReference>
<feature type="domain" description="Peptidase S1" evidence="7">
    <location>
        <begin position="35"/>
        <end position="275"/>
    </location>
</feature>
<dbReference type="PANTHER" id="PTHR24276">
    <property type="entry name" value="POLYSERASE-RELATED"/>
    <property type="match status" value="1"/>
</dbReference>
<dbReference type="Pfam" id="PF00089">
    <property type="entry name" value="Trypsin"/>
    <property type="match status" value="1"/>
</dbReference>
<reference evidence="8" key="2">
    <citation type="submission" date="2020-05" db="UniProtKB">
        <authorList>
            <consortium name="EnsemblMetazoa"/>
        </authorList>
    </citation>
    <scope>IDENTIFICATION</scope>
    <source>
        <strain evidence="8">LVP_AGWG</strain>
    </source>
</reference>
<dbReference type="EnsemblMetazoa" id="AAEL008097-RA">
    <property type="protein sequence ID" value="AAEL008097-PA"/>
    <property type="gene ID" value="AAEL008097"/>
</dbReference>
<dbReference type="PROSITE" id="PS00134">
    <property type="entry name" value="TRYPSIN_HIS"/>
    <property type="match status" value="1"/>
</dbReference>
<sequence length="302" mass="31713">MWSLPATVASSVVILFAIGFAAVGGEGYDGSDLRIVGGFPASQQATVHQVSIRVKSNDLKAFGSGHICGGSLINNRTVLTAAHCLVDSSNRKRSADYFRVVGGSLNRTVTSGNTILDVSQVVIHQRYNPANFDNDVGLLILSSIVSANHATLRPINMAATKPNPGVLCQTSGWGTLTYGEPIKTSVLMAVNVTVQPTEICNGTSSYNGFIKNGMFCAGDVQGYRDACQGDSGGPLVCNGQLAGIVSNGKDCGLAAYPGIYADVAYYRGWILTNGAGQRTMRGTALALTMVGLVYGFVQRLMM</sequence>
<evidence type="ECO:0000256" key="3">
    <source>
        <dbReference type="ARBA" id="ARBA00022801"/>
    </source>
</evidence>
<dbReference type="PROSITE" id="PS00135">
    <property type="entry name" value="TRYPSIN_SER"/>
    <property type="match status" value="1"/>
</dbReference>
<keyword evidence="3" id="KW-0378">Hydrolase</keyword>
<dbReference type="SMART" id="SM00020">
    <property type="entry name" value="Tryp_SPc"/>
    <property type="match status" value="1"/>
</dbReference>
<dbReference type="GO" id="GO:0006508">
    <property type="term" value="P:proteolysis"/>
    <property type="evidence" value="ECO:0007669"/>
    <property type="project" value="UniProtKB-KW"/>
</dbReference>
<dbReference type="InterPro" id="IPR033116">
    <property type="entry name" value="TRYPSIN_SER"/>
</dbReference>
<keyword evidence="2" id="KW-0222">Digestion</keyword>
<evidence type="ECO:0000256" key="6">
    <source>
        <dbReference type="ARBA" id="ARBA00024195"/>
    </source>
</evidence>
<evidence type="ECO:0000256" key="4">
    <source>
        <dbReference type="ARBA" id="ARBA00022825"/>
    </source>
</evidence>
<dbReference type="InterPro" id="IPR043504">
    <property type="entry name" value="Peptidase_S1_PA_chymotrypsin"/>
</dbReference>
<dbReference type="PROSITE" id="PS50240">
    <property type="entry name" value="TRYPSIN_DOM"/>
    <property type="match status" value="1"/>
</dbReference>
<accession>A0A1S4FIH1</accession>
<dbReference type="GO" id="GO:0004252">
    <property type="term" value="F:serine-type endopeptidase activity"/>
    <property type="evidence" value="ECO:0007669"/>
    <property type="project" value="InterPro"/>
</dbReference>
<dbReference type="PRINTS" id="PR00722">
    <property type="entry name" value="CHYMOTRYPSIN"/>
</dbReference>
<dbReference type="InterPro" id="IPR001314">
    <property type="entry name" value="Peptidase_S1A"/>
</dbReference>
<dbReference type="VEuPathDB" id="VectorBase:AAEL008097"/>
<evidence type="ECO:0000313" key="8">
    <source>
        <dbReference type="EnsemblMetazoa" id="AAEL008097-PA"/>
    </source>
</evidence>
<dbReference type="InterPro" id="IPR009003">
    <property type="entry name" value="Peptidase_S1_PA"/>
</dbReference>
<proteinExistence type="inferred from homology"/>
<organism evidence="8 9">
    <name type="scientific">Aedes aegypti</name>
    <name type="common">Yellowfever mosquito</name>
    <name type="synonym">Culex aegypti</name>
    <dbReference type="NCBI Taxonomy" id="7159"/>
    <lineage>
        <taxon>Eukaryota</taxon>
        <taxon>Metazoa</taxon>
        <taxon>Ecdysozoa</taxon>
        <taxon>Arthropoda</taxon>
        <taxon>Hexapoda</taxon>
        <taxon>Insecta</taxon>
        <taxon>Pterygota</taxon>
        <taxon>Neoptera</taxon>
        <taxon>Endopterygota</taxon>
        <taxon>Diptera</taxon>
        <taxon>Nematocera</taxon>
        <taxon>Culicoidea</taxon>
        <taxon>Culicidae</taxon>
        <taxon>Culicinae</taxon>
        <taxon>Aedini</taxon>
        <taxon>Aedes</taxon>
        <taxon>Stegomyia</taxon>
    </lineage>
</organism>
<evidence type="ECO:0000256" key="2">
    <source>
        <dbReference type="ARBA" id="ARBA00022757"/>
    </source>
</evidence>
<dbReference type="AlphaFoldDB" id="A0A1S4FIH1"/>
<dbReference type="SUPFAM" id="SSF50494">
    <property type="entry name" value="Trypsin-like serine proteases"/>
    <property type="match status" value="1"/>
</dbReference>
<dbReference type="PANTHER" id="PTHR24276:SF91">
    <property type="entry name" value="AT26814P-RELATED"/>
    <property type="match status" value="1"/>
</dbReference>
<name>A0A1S4FIH1_AEDAE</name>
<keyword evidence="9" id="KW-1185">Reference proteome</keyword>
<dbReference type="GO" id="GO:0007586">
    <property type="term" value="P:digestion"/>
    <property type="evidence" value="ECO:0007669"/>
    <property type="project" value="UniProtKB-KW"/>
</dbReference>
<dbReference type="FunFam" id="2.40.10.10:FF:000002">
    <property type="entry name" value="Transmembrane protease serine"/>
    <property type="match status" value="1"/>
</dbReference>
<keyword evidence="4" id="KW-0720">Serine protease</keyword>
<evidence type="ECO:0000256" key="1">
    <source>
        <dbReference type="ARBA" id="ARBA00022670"/>
    </source>
</evidence>
<reference evidence="8 9" key="1">
    <citation type="submission" date="2017-06" db="EMBL/GenBank/DDBJ databases">
        <title>Aedes aegypti genome working group (AGWG) sequencing and assembly.</title>
        <authorList>
            <consortium name="Aedes aegypti Genome Working Group (AGWG)"/>
            <person name="Matthews B.J."/>
        </authorList>
    </citation>
    <scope>NUCLEOTIDE SEQUENCE [LARGE SCALE GENOMIC DNA]</scope>
    <source>
        <strain evidence="8 9">LVP_AGWG</strain>
    </source>
</reference>
<keyword evidence="1" id="KW-0645">Protease</keyword>
<gene>
    <name evidence="8" type="primary">5570111</name>
</gene>
<protein>
    <recommendedName>
        <fullName evidence="7">Peptidase S1 domain-containing protein</fullName>
    </recommendedName>
</protein>
<evidence type="ECO:0000259" key="7">
    <source>
        <dbReference type="PROSITE" id="PS50240"/>
    </source>
</evidence>
<dbReference type="InterPro" id="IPR018114">
    <property type="entry name" value="TRYPSIN_HIS"/>
</dbReference>
<dbReference type="InParanoid" id="A0A1S4FIH1"/>
<dbReference type="OrthoDB" id="10059102at2759"/>
<evidence type="ECO:0000256" key="5">
    <source>
        <dbReference type="ARBA" id="ARBA00023157"/>
    </source>
</evidence>
<dbReference type="CDD" id="cd00190">
    <property type="entry name" value="Tryp_SPc"/>
    <property type="match status" value="1"/>
</dbReference>
<evidence type="ECO:0000313" key="9">
    <source>
        <dbReference type="Proteomes" id="UP000008820"/>
    </source>
</evidence>
<keyword evidence="5" id="KW-1015">Disulfide bond</keyword>
<dbReference type="InterPro" id="IPR050430">
    <property type="entry name" value="Peptidase_S1"/>
</dbReference>
<dbReference type="Gene3D" id="2.40.10.10">
    <property type="entry name" value="Trypsin-like serine proteases"/>
    <property type="match status" value="1"/>
</dbReference>